<evidence type="ECO:0000313" key="3">
    <source>
        <dbReference type="Proteomes" id="UP000504618"/>
    </source>
</evidence>
<dbReference type="PANTHER" id="PTHR24258:SF128">
    <property type="entry name" value="TEQUILA, ISOFORM G"/>
    <property type="match status" value="1"/>
</dbReference>
<dbReference type="PROSITE" id="PS00134">
    <property type="entry name" value="TRYPSIN_HIS"/>
    <property type="match status" value="1"/>
</dbReference>
<keyword evidence="1" id="KW-1015">Disulfide bond</keyword>
<dbReference type="InterPro" id="IPR009003">
    <property type="entry name" value="Peptidase_S1_PA"/>
</dbReference>
<dbReference type="PANTHER" id="PTHR24258">
    <property type="entry name" value="SERINE PROTEASE-RELATED"/>
    <property type="match status" value="1"/>
</dbReference>
<dbReference type="InterPro" id="IPR043504">
    <property type="entry name" value="Peptidase_S1_PA_chymotrypsin"/>
</dbReference>
<dbReference type="InterPro" id="IPR001254">
    <property type="entry name" value="Trypsin_dom"/>
</dbReference>
<dbReference type="GO" id="GO:0004252">
    <property type="term" value="F:serine-type endopeptidase activity"/>
    <property type="evidence" value="ECO:0007669"/>
    <property type="project" value="InterPro"/>
</dbReference>
<dbReference type="Pfam" id="PF00089">
    <property type="entry name" value="Trypsin"/>
    <property type="match status" value="1"/>
</dbReference>
<dbReference type="GO" id="GO:0006508">
    <property type="term" value="P:proteolysis"/>
    <property type="evidence" value="ECO:0007669"/>
    <property type="project" value="InterPro"/>
</dbReference>
<dbReference type="SMART" id="SM00020">
    <property type="entry name" value="Tryp_SPc"/>
    <property type="match status" value="1"/>
</dbReference>
<gene>
    <name evidence="4" type="primary">LOC112460192</name>
</gene>
<dbReference type="AlphaFoldDB" id="A0A6J1QFH7"/>
<dbReference type="OrthoDB" id="6020543at2759"/>
<dbReference type="SUPFAM" id="SSF50494">
    <property type="entry name" value="Trypsin-like serine proteases"/>
    <property type="match status" value="1"/>
</dbReference>
<name>A0A6J1QFH7_9HYME</name>
<protein>
    <submittedName>
        <fullName evidence="4">Neurotrypsin-like isoform X1</fullName>
    </submittedName>
</protein>
<feature type="domain" description="Peptidase S1" evidence="2">
    <location>
        <begin position="52"/>
        <end position="197"/>
    </location>
</feature>
<dbReference type="Gene3D" id="2.40.10.10">
    <property type="entry name" value="Trypsin-like serine proteases"/>
    <property type="match status" value="1"/>
</dbReference>
<accession>A0A6J1QFH7</accession>
<dbReference type="GeneID" id="112460192"/>
<evidence type="ECO:0000313" key="4">
    <source>
        <dbReference type="RefSeq" id="XP_024880558.1"/>
    </source>
</evidence>
<evidence type="ECO:0000259" key="2">
    <source>
        <dbReference type="PROSITE" id="PS50240"/>
    </source>
</evidence>
<dbReference type="InterPro" id="IPR018114">
    <property type="entry name" value="TRYPSIN_HIS"/>
</dbReference>
<dbReference type="FunFam" id="2.40.10.10:FF:000068">
    <property type="entry name" value="transmembrane protease serine 2"/>
    <property type="match status" value="1"/>
</dbReference>
<proteinExistence type="predicted"/>
<dbReference type="RefSeq" id="XP_024880558.1">
    <property type="nucleotide sequence ID" value="XM_025024790.1"/>
</dbReference>
<reference evidence="4" key="1">
    <citation type="submission" date="2025-08" db="UniProtKB">
        <authorList>
            <consortium name="RefSeq"/>
        </authorList>
    </citation>
    <scope>IDENTIFICATION</scope>
    <source>
        <tissue evidence="4">Whole body</tissue>
    </source>
</reference>
<organism evidence="3 4">
    <name type="scientific">Temnothorax curvispinosus</name>
    <dbReference type="NCBI Taxonomy" id="300111"/>
    <lineage>
        <taxon>Eukaryota</taxon>
        <taxon>Metazoa</taxon>
        <taxon>Ecdysozoa</taxon>
        <taxon>Arthropoda</taxon>
        <taxon>Hexapoda</taxon>
        <taxon>Insecta</taxon>
        <taxon>Pterygota</taxon>
        <taxon>Neoptera</taxon>
        <taxon>Endopterygota</taxon>
        <taxon>Hymenoptera</taxon>
        <taxon>Apocrita</taxon>
        <taxon>Aculeata</taxon>
        <taxon>Formicoidea</taxon>
        <taxon>Formicidae</taxon>
        <taxon>Myrmicinae</taxon>
        <taxon>Temnothorax</taxon>
    </lineage>
</organism>
<sequence>MEYFVMEPKKNIPYWINSQEHPEQSINELLPSNCGQRAKDFDDDGDLIFQKVVHGSIAPKDTYPWQASIRVRRHSRSNHWCGAVIISPLHVLTAAHCLEGYNKGTYFVCAGDYNTDINEGTEVEANIEDYYVHEDFRKGCTYFRFFCSAIKGFTTWLSALVRSVSLPASYVYGEGAISDGMICAGGYLDEGIDYRHM</sequence>
<dbReference type="PROSITE" id="PS50240">
    <property type="entry name" value="TRYPSIN_DOM"/>
    <property type="match status" value="1"/>
</dbReference>
<keyword evidence="3" id="KW-1185">Reference proteome</keyword>
<evidence type="ECO:0000256" key="1">
    <source>
        <dbReference type="ARBA" id="ARBA00023157"/>
    </source>
</evidence>
<dbReference type="Proteomes" id="UP000504618">
    <property type="component" value="Unplaced"/>
</dbReference>